<dbReference type="AlphaFoldDB" id="R7UV43"/>
<dbReference type="HOGENOM" id="CLU_2017355_0_0_1"/>
<proteinExistence type="predicted"/>
<keyword evidence="3" id="KW-1185">Reference proteome</keyword>
<evidence type="ECO:0000313" key="1">
    <source>
        <dbReference type="EMBL" id="ELU10008.1"/>
    </source>
</evidence>
<dbReference type="EMBL" id="KB297742">
    <property type="protein sequence ID" value="ELU10008.1"/>
    <property type="molecule type" value="Genomic_DNA"/>
</dbReference>
<reference evidence="1 3" key="2">
    <citation type="journal article" date="2013" name="Nature">
        <title>Insights into bilaterian evolution from three spiralian genomes.</title>
        <authorList>
            <person name="Simakov O."/>
            <person name="Marletaz F."/>
            <person name="Cho S.J."/>
            <person name="Edsinger-Gonzales E."/>
            <person name="Havlak P."/>
            <person name="Hellsten U."/>
            <person name="Kuo D.H."/>
            <person name="Larsson T."/>
            <person name="Lv J."/>
            <person name="Arendt D."/>
            <person name="Savage R."/>
            <person name="Osoegawa K."/>
            <person name="de Jong P."/>
            <person name="Grimwood J."/>
            <person name="Chapman J.A."/>
            <person name="Shapiro H."/>
            <person name="Aerts A."/>
            <person name="Otillar R.P."/>
            <person name="Terry A.Y."/>
            <person name="Boore J.L."/>
            <person name="Grigoriev I.V."/>
            <person name="Lindberg D.R."/>
            <person name="Seaver E.C."/>
            <person name="Weisblat D.A."/>
            <person name="Putnam N.H."/>
            <person name="Rokhsar D.S."/>
        </authorList>
    </citation>
    <scope>NUCLEOTIDE SEQUENCE</scope>
    <source>
        <strain evidence="1 3">I ESC-2004</strain>
    </source>
</reference>
<organism evidence="1">
    <name type="scientific">Capitella teleta</name>
    <name type="common">Polychaete worm</name>
    <dbReference type="NCBI Taxonomy" id="283909"/>
    <lineage>
        <taxon>Eukaryota</taxon>
        <taxon>Metazoa</taxon>
        <taxon>Spiralia</taxon>
        <taxon>Lophotrochozoa</taxon>
        <taxon>Annelida</taxon>
        <taxon>Polychaeta</taxon>
        <taxon>Sedentaria</taxon>
        <taxon>Scolecida</taxon>
        <taxon>Capitellidae</taxon>
        <taxon>Capitella</taxon>
    </lineage>
</organism>
<dbReference type="EMBL" id="AMQN01000941">
    <property type="status" value="NOT_ANNOTATED_CDS"/>
    <property type="molecule type" value="Genomic_DNA"/>
</dbReference>
<name>R7UV43_CAPTE</name>
<reference evidence="3" key="1">
    <citation type="submission" date="2012-12" db="EMBL/GenBank/DDBJ databases">
        <authorList>
            <person name="Hellsten U."/>
            <person name="Grimwood J."/>
            <person name="Chapman J.A."/>
            <person name="Shapiro H."/>
            <person name="Aerts A."/>
            <person name="Otillar R.P."/>
            <person name="Terry A.Y."/>
            <person name="Boore J.L."/>
            <person name="Simakov O."/>
            <person name="Marletaz F."/>
            <person name="Cho S.-J."/>
            <person name="Edsinger-Gonzales E."/>
            <person name="Havlak P."/>
            <person name="Kuo D.-H."/>
            <person name="Larsson T."/>
            <person name="Lv J."/>
            <person name="Arendt D."/>
            <person name="Savage R."/>
            <person name="Osoegawa K."/>
            <person name="de Jong P."/>
            <person name="Lindberg D.R."/>
            <person name="Seaver E.C."/>
            <person name="Weisblat D.A."/>
            <person name="Putnam N.H."/>
            <person name="Grigoriev I.V."/>
            <person name="Rokhsar D.S."/>
        </authorList>
    </citation>
    <scope>NUCLEOTIDE SEQUENCE</scope>
    <source>
        <strain evidence="3">I ESC-2004</strain>
    </source>
</reference>
<protein>
    <submittedName>
        <fullName evidence="1 2">Uncharacterized protein</fullName>
    </submittedName>
</protein>
<accession>R7UV43</accession>
<dbReference type="EnsemblMetazoa" id="CapteT193300">
    <property type="protein sequence ID" value="CapteP193300"/>
    <property type="gene ID" value="CapteG193300"/>
</dbReference>
<gene>
    <name evidence="1" type="ORF">CAPTEDRAFT_193300</name>
</gene>
<sequence length="123" mass="13692">MVCRCHMLSIVLPKFTCASEMDFIHTQSEVSADCIGILSEPEVSDIVIQVVDYMVSESPMLSNASYEIVKLDSTNIIDGMDYVRAALALLSFYLRRHGNDPVIAIVTWQAISIVDVQWFTAST</sequence>
<evidence type="ECO:0000313" key="3">
    <source>
        <dbReference type="Proteomes" id="UP000014760"/>
    </source>
</evidence>
<dbReference type="Proteomes" id="UP000014760">
    <property type="component" value="Unassembled WGS sequence"/>
</dbReference>
<evidence type="ECO:0000313" key="2">
    <source>
        <dbReference type="EnsemblMetazoa" id="CapteP193300"/>
    </source>
</evidence>
<reference evidence="2" key="3">
    <citation type="submission" date="2015-06" db="UniProtKB">
        <authorList>
            <consortium name="EnsemblMetazoa"/>
        </authorList>
    </citation>
    <scope>IDENTIFICATION</scope>
</reference>